<name>A0ABT9R1J7_9ACTN</name>
<dbReference type="Proteomes" id="UP001230426">
    <property type="component" value="Unassembled WGS sequence"/>
</dbReference>
<evidence type="ECO:0000313" key="2">
    <source>
        <dbReference type="Proteomes" id="UP001230426"/>
    </source>
</evidence>
<proteinExistence type="predicted"/>
<dbReference type="RefSeq" id="WP_306858347.1">
    <property type="nucleotide sequence ID" value="NZ_JAUSRB010000001.1"/>
</dbReference>
<gene>
    <name evidence="1" type="ORF">J2S55_001574</name>
</gene>
<reference evidence="1 2" key="1">
    <citation type="submission" date="2023-07" db="EMBL/GenBank/DDBJ databases">
        <title>Sequencing the genomes of 1000 actinobacteria strains.</title>
        <authorList>
            <person name="Klenk H.-P."/>
        </authorList>
    </citation>
    <scope>NUCLEOTIDE SEQUENCE [LARGE SCALE GENOMIC DNA]</scope>
    <source>
        <strain evidence="1 2">DSM 44109</strain>
    </source>
</reference>
<evidence type="ECO:0000313" key="1">
    <source>
        <dbReference type="EMBL" id="MDP9862315.1"/>
    </source>
</evidence>
<comment type="caution">
    <text evidence="1">The sequence shown here is derived from an EMBL/GenBank/DDBJ whole genome shotgun (WGS) entry which is preliminary data.</text>
</comment>
<keyword evidence="2" id="KW-1185">Reference proteome</keyword>
<protein>
    <submittedName>
        <fullName evidence="1">Uncharacterized protein</fullName>
    </submittedName>
</protein>
<dbReference type="EMBL" id="JAUSRB010000001">
    <property type="protein sequence ID" value="MDP9862315.1"/>
    <property type="molecule type" value="Genomic_DNA"/>
</dbReference>
<accession>A0ABT9R1J7</accession>
<organism evidence="1 2">
    <name type="scientific">Streptosporangium brasiliense</name>
    <dbReference type="NCBI Taxonomy" id="47480"/>
    <lineage>
        <taxon>Bacteria</taxon>
        <taxon>Bacillati</taxon>
        <taxon>Actinomycetota</taxon>
        <taxon>Actinomycetes</taxon>
        <taxon>Streptosporangiales</taxon>
        <taxon>Streptosporangiaceae</taxon>
        <taxon>Streptosporangium</taxon>
    </lineage>
</organism>
<sequence>MTVTRFQDLPLADRDRHWDGDAADKHVRKWAGAEEEPGAKYRDAHVWYDGDNADNFESYKLPIADVVDGELKAVPRAVMAAAAVVQGARGGVDVPEEDIGRIKSHLAKYYAKMGETAPWER</sequence>